<name>A0A6S5RRD9_9GAMM</name>
<protein>
    <submittedName>
        <fullName evidence="1">Uncharacterized protein</fullName>
    </submittedName>
</protein>
<accession>A0A6S5RRD9</accession>
<organism evidence="1 2">
    <name type="scientific">Metapseudomonas otitidis</name>
    <dbReference type="NCBI Taxonomy" id="319939"/>
    <lineage>
        <taxon>Bacteria</taxon>
        <taxon>Pseudomonadati</taxon>
        <taxon>Pseudomonadota</taxon>
        <taxon>Gammaproteobacteria</taxon>
        <taxon>Pseudomonadales</taxon>
        <taxon>Pseudomonadaceae</taxon>
        <taxon>Metapseudomonas</taxon>
    </lineage>
</organism>
<proteinExistence type="predicted"/>
<gene>
    <name evidence="1" type="ORF">WP8S17C03_34010</name>
</gene>
<evidence type="ECO:0000313" key="1">
    <source>
        <dbReference type="EMBL" id="BBT17352.1"/>
    </source>
</evidence>
<evidence type="ECO:0000313" key="2">
    <source>
        <dbReference type="Proteomes" id="UP000515591"/>
    </source>
</evidence>
<dbReference type="RefSeq" id="WP_182850363.1">
    <property type="nucleotide sequence ID" value="NZ_AP022213.1"/>
</dbReference>
<dbReference type="Proteomes" id="UP000515591">
    <property type="component" value="Chromosome"/>
</dbReference>
<sequence length="105" mass="11872">MAQVTNSREVQLGERSVIVREMTVGDVRNWLADVSADGALVNWVDDGLMGDISLRDLARMTSLKVEEMDSWRPSELQQVIDEARELNPHFFVLRGRMLKAVGTDQ</sequence>
<reference evidence="1 2" key="1">
    <citation type="submission" date="2019-12" db="EMBL/GenBank/DDBJ databases">
        <title>complete genome sequences of Pseudomonas otitidis str. WP8-S17-CRE-03 isolated from wastewater treatment plant effluent.</title>
        <authorList>
            <person name="Sekizuka T."/>
            <person name="Itokawa K."/>
            <person name="Yatsu K."/>
            <person name="Inamine Y."/>
            <person name="Kuroda M."/>
        </authorList>
    </citation>
    <scope>NUCLEOTIDE SEQUENCE [LARGE SCALE GENOMIC DNA]</scope>
    <source>
        <strain evidence="1 2">WP8-S17-CRE-03</strain>
    </source>
</reference>
<dbReference type="AlphaFoldDB" id="A0A6S5RRD9"/>
<dbReference type="EMBL" id="AP022213">
    <property type="protein sequence ID" value="BBT17352.1"/>
    <property type="molecule type" value="Genomic_DNA"/>
</dbReference>